<evidence type="ECO:0000256" key="1">
    <source>
        <dbReference type="ARBA" id="ARBA00008007"/>
    </source>
</evidence>
<sequence>MSMECWSGRIVAGDDTRLARWLNNPRNFLQRILPHLSRLYDAAGRFNHWLFPERCRACGAPGAPLCAGCFGDWPRLPAERCSYCALPLLDNGDCPVCSVEAPAYDHVYTPFIYAEPLNTAIIAWKFQRRLDWTRPLADAWASAWGEDPPSRPDALLPVPLHRQRLRERGYNQSMLLARHWGKRWRIPVIPGALRRRRSTGHQLGLSAATRRENLDAAFALRERVPDHVAVVDDVLTTGTTAAQIASTLRDAGVQRVDVWVLARAL</sequence>
<dbReference type="Pfam" id="PF18912">
    <property type="entry name" value="DZR_2"/>
    <property type="match status" value="1"/>
</dbReference>
<organism evidence="3">
    <name type="scientific">mine drainage metagenome</name>
    <dbReference type="NCBI Taxonomy" id="410659"/>
    <lineage>
        <taxon>unclassified sequences</taxon>
        <taxon>metagenomes</taxon>
        <taxon>ecological metagenomes</taxon>
    </lineage>
</organism>
<comment type="similarity">
    <text evidence="1">Belongs to the ComF/GntX family.</text>
</comment>
<reference evidence="3" key="1">
    <citation type="submission" date="2009-10" db="EMBL/GenBank/DDBJ databases">
        <title>Diversity of trophic interactions inside an arsenic-rich microbial ecosystem.</title>
        <authorList>
            <person name="Bertin P.N."/>
            <person name="Heinrich-Salmeron A."/>
            <person name="Pelletier E."/>
            <person name="Goulhen-Chollet F."/>
            <person name="Arsene-Ploetze F."/>
            <person name="Gallien S."/>
            <person name="Calteau A."/>
            <person name="Vallenet D."/>
            <person name="Casiot C."/>
            <person name="Chane-Woon-Ming B."/>
            <person name="Giloteaux L."/>
            <person name="Barakat M."/>
            <person name="Bonnefoy V."/>
            <person name="Bruneel O."/>
            <person name="Chandler M."/>
            <person name="Cleiss J."/>
            <person name="Duran R."/>
            <person name="Elbaz-Poulichet F."/>
            <person name="Fonknechten N."/>
            <person name="Lauga B."/>
            <person name="Mornico D."/>
            <person name="Ortet P."/>
            <person name="Schaeffer C."/>
            <person name="Siguier P."/>
            <person name="Alexander Thil Smith A."/>
            <person name="Van Dorsselaer A."/>
            <person name="Weissenbach J."/>
            <person name="Medigue C."/>
            <person name="Le Paslier D."/>
        </authorList>
    </citation>
    <scope>NUCLEOTIDE SEQUENCE</scope>
</reference>
<dbReference type="PANTHER" id="PTHR47505:SF1">
    <property type="entry name" value="DNA UTILIZATION PROTEIN YHGH"/>
    <property type="match status" value="1"/>
</dbReference>
<gene>
    <name evidence="3" type="ORF">CARN5_0209</name>
</gene>
<dbReference type="InterPro" id="IPR051910">
    <property type="entry name" value="ComF/GntX_DNA_util-trans"/>
</dbReference>
<dbReference type="InterPro" id="IPR000836">
    <property type="entry name" value="PRTase_dom"/>
</dbReference>
<dbReference type="AlphaFoldDB" id="E6QGA1"/>
<feature type="domain" description="Double zinc ribbon" evidence="2">
    <location>
        <begin position="48"/>
        <end position="97"/>
    </location>
</feature>
<dbReference type="SUPFAM" id="SSF53271">
    <property type="entry name" value="PRTase-like"/>
    <property type="match status" value="1"/>
</dbReference>
<evidence type="ECO:0000313" key="3">
    <source>
        <dbReference type="EMBL" id="CBI06256.1"/>
    </source>
</evidence>
<evidence type="ECO:0000259" key="2">
    <source>
        <dbReference type="Pfam" id="PF18912"/>
    </source>
</evidence>
<accession>E6QGA1</accession>
<dbReference type="InterPro" id="IPR044005">
    <property type="entry name" value="DZR_2"/>
</dbReference>
<comment type="caution">
    <text evidence="3">The sequence shown here is derived from an EMBL/GenBank/DDBJ whole genome shotgun (WGS) entry which is preliminary data.</text>
</comment>
<dbReference type="EMBL" id="CABP01000167">
    <property type="protein sequence ID" value="CBI06256.1"/>
    <property type="molecule type" value="Genomic_DNA"/>
</dbReference>
<dbReference type="InterPro" id="IPR029057">
    <property type="entry name" value="PRTase-like"/>
</dbReference>
<proteinExistence type="inferred from homology"/>
<protein>
    <submittedName>
        <fullName evidence="3">Competence protein F</fullName>
    </submittedName>
</protein>
<name>E6QGA1_9ZZZZ</name>
<dbReference type="Gene3D" id="3.40.50.2020">
    <property type="match status" value="1"/>
</dbReference>
<dbReference type="CDD" id="cd06223">
    <property type="entry name" value="PRTases_typeI"/>
    <property type="match status" value="1"/>
</dbReference>
<dbReference type="PANTHER" id="PTHR47505">
    <property type="entry name" value="DNA UTILIZATION PROTEIN YHGH"/>
    <property type="match status" value="1"/>
</dbReference>